<name>A0A3R9P2W3_9BACT</name>
<comment type="caution">
    <text evidence="1">The sequence shown here is derived from an EMBL/GenBank/DDBJ whole genome shotgun (WGS) entry which is preliminary data.</text>
</comment>
<dbReference type="AlphaFoldDB" id="A0A3R9P2W3"/>
<dbReference type="Proteomes" id="UP000273500">
    <property type="component" value="Unassembled WGS sequence"/>
</dbReference>
<protein>
    <submittedName>
        <fullName evidence="1">Uncharacterized protein</fullName>
    </submittedName>
</protein>
<proteinExistence type="predicted"/>
<evidence type="ECO:0000313" key="1">
    <source>
        <dbReference type="EMBL" id="RSK47537.1"/>
    </source>
</evidence>
<dbReference type="RefSeq" id="WP_125421487.1">
    <property type="nucleotide sequence ID" value="NZ_RWIT01000008.1"/>
</dbReference>
<keyword evidence="2" id="KW-1185">Reference proteome</keyword>
<reference evidence="1 2" key="1">
    <citation type="submission" date="2018-12" db="EMBL/GenBank/DDBJ databases">
        <authorList>
            <person name="Feng G."/>
            <person name="Zhu H."/>
        </authorList>
    </citation>
    <scope>NUCLEOTIDE SEQUENCE [LARGE SCALE GENOMIC DNA]</scope>
    <source>
        <strain evidence="1 2">KCTC 12533</strain>
    </source>
</reference>
<organism evidence="1 2">
    <name type="scientific">Hymenobacter rigui</name>
    <dbReference type="NCBI Taxonomy" id="334424"/>
    <lineage>
        <taxon>Bacteria</taxon>
        <taxon>Pseudomonadati</taxon>
        <taxon>Bacteroidota</taxon>
        <taxon>Cytophagia</taxon>
        <taxon>Cytophagales</taxon>
        <taxon>Hymenobacteraceae</taxon>
        <taxon>Hymenobacter</taxon>
    </lineage>
</organism>
<dbReference type="OrthoDB" id="336698at2"/>
<dbReference type="EMBL" id="RWIT01000008">
    <property type="protein sequence ID" value="RSK47537.1"/>
    <property type="molecule type" value="Genomic_DNA"/>
</dbReference>
<gene>
    <name evidence="1" type="ORF">EI291_14865</name>
</gene>
<evidence type="ECO:0000313" key="2">
    <source>
        <dbReference type="Proteomes" id="UP000273500"/>
    </source>
</evidence>
<sequence length="127" mass="13767">MPVIERPQPNEQHLMEDTVAAMKRMALGQLDHHRYATRDAHDMIHAILKGNSTFRPTCRSTWLRDCLCCRAPTRSLSGFHGCQARCALAPVPALGPVLQAFLRGLTLQPAVQEAGKAGVACPIAGLG</sequence>
<accession>A0A3R9P2W3</accession>